<dbReference type="EMBL" id="JAAGBB010000078">
    <property type="protein sequence ID" value="MBR0669002.1"/>
    <property type="molecule type" value="Genomic_DNA"/>
</dbReference>
<evidence type="ECO:0000313" key="3">
    <source>
        <dbReference type="EMBL" id="MBR0669482.1"/>
    </source>
</evidence>
<sequence length="33" mass="3925">MPVEAMVQIGARSFLRYMIQPVLDSFHRAFREQ</sequence>
<reference evidence="2" key="2">
    <citation type="submission" date="2020-02" db="EMBL/GenBank/DDBJ databases">
        <authorList>
            <person name="Rat A."/>
        </authorList>
    </citation>
    <scope>NUCLEOTIDE SEQUENCE</scope>
    <source>
        <strain evidence="2">LMG 31523</strain>
    </source>
</reference>
<evidence type="ECO:0000313" key="1">
    <source>
        <dbReference type="EMBL" id="MBR0666635.1"/>
    </source>
</evidence>
<protein>
    <submittedName>
        <fullName evidence="2">HlyD family secretion protein</fullName>
    </submittedName>
</protein>
<organism evidence="2 4">
    <name type="scientific">Plastoroseomonas hellenica</name>
    <dbReference type="NCBI Taxonomy" id="2687306"/>
    <lineage>
        <taxon>Bacteria</taxon>
        <taxon>Pseudomonadati</taxon>
        <taxon>Pseudomonadota</taxon>
        <taxon>Alphaproteobacteria</taxon>
        <taxon>Acetobacterales</taxon>
        <taxon>Acetobacteraceae</taxon>
        <taxon>Plastoroseomonas</taxon>
    </lineage>
</organism>
<gene>
    <name evidence="1" type="ORF">GXW71_19910</name>
    <name evidence="2" type="ORF">GXW71_31930</name>
    <name evidence="3" type="ORF">GXW71_34390</name>
</gene>
<name>A0ABS5F8W9_9PROT</name>
<reference evidence="2" key="1">
    <citation type="journal article" date="2020" name="Syst. Appl. Microbiol.">
        <title>Roseomonas hellenica sp. nov., isolated from roots of wild-growing Alkanna tinctoria.</title>
        <authorList>
            <person name="Rat A."/>
            <person name="Naranjo H.D."/>
            <person name="Lebbe L."/>
            <person name="Cnockaert M."/>
            <person name="Krigas N."/>
            <person name="Grigoriadou K."/>
            <person name="Maloupa E."/>
            <person name="Willems A."/>
        </authorList>
    </citation>
    <scope>NUCLEOTIDE SEQUENCE</scope>
    <source>
        <strain evidence="2">LMG 31523</strain>
    </source>
</reference>
<dbReference type="Proteomes" id="UP001196870">
    <property type="component" value="Unassembled WGS sequence"/>
</dbReference>
<proteinExistence type="predicted"/>
<accession>A0ABS5F8W9</accession>
<comment type="caution">
    <text evidence="2">The sequence shown here is derived from an EMBL/GenBank/DDBJ whole genome shotgun (WGS) entry which is preliminary data.</text>
</comment>
<feature type="non-terminal residue" evidence="2">
    <location>
        <position position="1"/>
    </location>
</feature>
<evidence type="ECO:0000313" key="2">
    <source>
        <dbReference type="EMBL" id="MBR0669002.1"/>
    </source>
</evidence>
<dbReference type="EMBL" id="JAAGBB010000126">
    <property type="protein sequence ID" value="MBR0669482.1"/>
    <property type="molecule type" value="Genomic_DNA"/>
</dbReference>
<reference evidence="4" key="3">
    <citation type="journal article" date="2021" name="Syst. Appl. Microbiol.">
        <title>Roseomonas hellenica sp. nov., isolated from roots of wild-growing Alkanna tinctoria.</title>
        <authorList>
            <person name="Rat A."/>
            <person name="Naranjo H.D."/>
            <person name="Lebbe L."/>
            <person name="Cnockaert M."/>
            <person name="Krigas N."/>
            <person name="Grigoriadou K."/>
            <person name="Maloupa E."/>
            <person name="Willems A."/>
        </authorList>
    </citation>
    <scope>NUCLEOTIDE SEQUENCE [LARGE SCALE GENOMIC DNA]</scope>
    <source>
        <strain evidence="4">LMG 31523</strain>
    </source>
</reference>
<evidence type="ECO:0000313" key="4">
    <source>
        <dbReference type="Proteomes" id="UP001196870"/>
    </source>
</evidence>
<keyword evidence="4" id="KW-1185">Reference proteome</keyword>
<dbReference type="EMBL" id="JAAGBB010000024">
    <property type="protein sequence ID" value="MBR0666635.1"/>
    <property type="molecule type" value="Genomic_DNA"/>
</dbReference>